<evidence type="ECO:0000313" key="2">
    <source>
        <dbReference type="Proteomes" id="UP001329825"/>
    </source>
</evidence>
<reference evidence="1 2" key="1">
    <citation type="submission" date="2024-01" db="EMBL/GenBank/DDBJ databases">
        <title>Comparative genomics of Cryptococcus and Kwoniella reveals pathogenesis evolution and contrasting modes of karyotype evolution via chromosome fusion or intercentromeric recombination.</title>
        <authorList>
            <person name="Coelho M.A."/>
            <person name="David-Palma M."/>
            <person name="Shea T."/>
            <person name="Bowers K."/>
            <person name="McGinley-Smith S."/>
            <person name="Mohammad A.W."/>
            <person name="Gnirke A."/>
            <person name="Yurkov A.M."/>
            <person name="Nowrousian M."/>
            <person name="Sun S."/>
            <person name="Cuomo C.A."/>
            <person name="Heitman J."/>
        </authorList>
    </citation>
    <scope>NUCLEOTIDE SEQUENCE [LARGE SCALE GENOMIC DNA]</scope>
    <source>
        <strain evidence="1">CBS 11374</strain>
    </source>
</reference>
<sequence length="92" mass="10097">MTSHATITNITKAITTTGDTCKQLESLAADQGDTGAQQSAQKLRDARARWILASGERAESEARSNFQTTYSDIQEVYGNRFAALKLMKISQQ</sequence>
<organism evidence="1 2">
    <name type="scientific">Kwoniella shivajii</name>
    <dbReference type="NCBI Taxonomy" id="564305"/>
    <lineage>
        <taxon>Eukaryota</taxon>
        <taxon>Fungi</taxon>
        <taxon>Dikarya</taxon>
        <taxon>Basidiomycota</taxon>
        <taxon>Agaricomycotina</taxon>
        <taxon>Tremellomycetes</taxon>
        <taxon>Tremellales</taxon>
        <taxon>Cryptococcaceae</taxon>
        <taxon>Kwoniella</taxon>
    </lineage>
</organism>
<dbReference type="RefSeq" id="XP_062792395.1">
    <property type="nucleotide sequence ID" value="XM_062936344.1"/>
</dbReference>
<evidence type="ECO:0000313" key="1">
    <source>
        <dbReference type="EMBL" id="WRT67655.1"/>
    </source>
</evidence>
<protein>
    <recommendedName>
        <fullName evidence="3">DUF1311 domain-containing protein</fullName>
    </recommendedName>
</protein>
<proteinExistence type="predicted"/>
<dbReference type="GeneID" id="87956758"/>
<evidence type="ECO:0008006" key="3">
    <source>
        <dbReference type="Google" id="ProtNLM"/>
    </source>
</evidence>
<keyword evidence="2" id="KW-1185">Reference proteome</keyword>
<accession>A0ABZ1D2M0</accession>
<dbReference type="Proteomes" id="UP001329825">
    <property type="component" value="Chromosome 6"/>
</dbReference>
<dbReference type="EMBL" id="CP141886">
    <property type="protein sequence ID" value="WRT67655.1"/>
    <property type="molecule type" value="Genomic_DNA"/>
</dbReference>
<name>A0ABZ1D2M0_9TREE</name>
<gene>
    <name evidence="1" type="ORF">IL334_004627</name>
</gene>